<dbReference type="InterPro" id="IPR041920">
    <property type="entry name" value="ROS/MUCR_sf"/>
</dbReference>
<dbReference type="OrthoDB" id="9809693at2"/>
<dbReference type="GO" id="GO:0003677">
    <property type="term" value="F:DNA binding"/>
    <property type="evidence" value="ECO:0007669"/>
    <property type="project" value="UniProtKB-KW"/>
</dbReference>
<dbReference type="Pfam" id="PF05443">
    <property type="entry name" value="ROS_MUCR"/>
    <property type="match status" value="1"/>
</dbReference>
<keyword evidence="4" id="KW-0804">Transcription</keyword>
<dbReference type="Proteomes" id="UP000320314">
    <property type="component" value="Unassembled WGS sequence"/>
</dbReference>
<dbReference type="AlphaFoldDB" id="A0A506UB94"/>
<dbReference type="GO" id="GO:0008270">
    <property type="term" value="F:zinc ion binding"/>
    <property type="evidence" value="ECO:0007669"/>
    <property type="project" value="InterPro"/>
</dbReference>
<protein>
    <submittedName>
        <fullName evidence="6">MucR family transcriptional regulator</fullName>
    </submittedName>
</protein>
<dbReference type="EMBL" id="VHLH01000008">
    <property type="protein sequence ID" value="TPW29889.1"/>
    <property type="molecule type" value="Genomic_DNA"/>
</dbReference>
<sequence>MLDNPEQYEKDPETMIELTASIVSAYVSKNIVPAGELPDLIHQVHDALARTGEARTEAPAEEPQKPAVPLKKALKNEEIYCLECGKPHKSLKRHLASQHDLEPQEYREKWGLPNDYPMVAPAYAERRSKLAKQTGLGQKRQNAKE</sequence>
<organism evidence="6 7">
    <name type="scientific">Pararhizobium mangrovi</name>
    <dbReference type="NCBI Taxonomy" id="2590452"/>
    <lineage>
        <taxon>Bacteria</taxon>
        <taxon>Pseudomonadati</taxon>
        <taxon>Pseudomonadota</taxon>
        <taxon>Alphaproteobacteria</taxon>
        <taxon>Hyphomicrobiales</taxon>
        <taxon>Rhizobiaceae</taxon>
        <taxon>Rhizobium/Agrobacterium group</taxon>
        <taxon>Pararhizobium</taxon>
    </lineage>
</organism>
<dbReference type="InterPro" id="IPR008807">
    <property type="entry name" value="ROS_MUCR"/>
</dbReference>
<keyword evidence="2" id="KW-0805">Transcription regulation</keyword>
<name>A0A506UB94_9HYPH</name>
<accession>A0A506UB94</accession>
<evidence type="ECO:0000256" key="2">
    <source>
        <dbReference type="ARBA" id="ARBA00023015"/>
    </source>
</evidence>
<comment type="similarity">
    <text evidence="1">Belongs to the ros/MucR family.</text>
</comment>
<evidence type="ECO:0000256" key="3">
    <source>
        <dbReference type="ARBA" id="ARBA00023125"/>
    </source>
</evidence>
<keyword evidence="7" id="KW-1185">Reference proteome</keyword>
<comment type="caution">
    <text evidence="6">The sequence shown here is derived from an EMBL/GenBank/DDBJ whole genome shotgun (WGS) entry which is preliminary data.</text>
</comment>
<evidence type="ECO:0000256" key="1">
    <source>
        <dbReference type="ARBA" id="ARBA00007031"/>
    </source>
</evidence>
<dbReference type="GO" id="GO:0006355">
    <property type="term" value="P:regulation of DNA-templated transcription"/>
    <property type="evidence" value="ECO:0007669"/>
    <property type="project" value="InterPro"/>
</dbReference>
<reference evidence="6 7" key="1">
    <citation type="submission" date="2019-06" db="EMBL/GenBank/DDBJ databases">
        <authorList>
            <person name="Li M."/>
        </authorList>
    </citation>
    <scope>NUCLEOTIDE SEQUENCE [LARGE SCALE GENOMIC DNA]</scope>
    <source>
        <strain evidence="6 7">BGMRC6574</strain>
    </source>
</reference>
<gene>
    <name evidence="6" type="ORF">FJU11_06355</name>
</gene>
<evidence type="ECO:0000256" key="4">
    <source>
        <dbReference type="ARBA" id="ARBA00023163"/>
    </source>
</evidence>
<keyword evidence="3" id="KW-0238">DNA-binding</keyword>
<evidence type="ECO:0000313" key="6">
    <source>
        <dbReference type="EMBL" id="TPW29889.1"/>
    </source>
</evidence>
<dbReference type="Gene3D" id="1.10.10.1550">
    <property type="entry name" value="ROS/MUCR transcriptional regulator protein"/>
    <property type="match status" value="1"/>
</dbReference>
<evidence type="ECO:0000313" key="7">
    <source>
        <dbReference type="Proteomes" id="UP000320314"/>
    </source>
</evidence>
<dbReference type="RefSeq" id="WP_141166199.1">
    <property type="nucleotide sequence ID" value="NZ_VHLH01000008.1"/>
</dbReference>
<evidence type="ECO:0000256" key="5">
    <source>
        <dbReference type="SAM" id="MobiDB-lite"/>
    </source>
</evidence>
<feature type="compositionally biased region" description="Basic and acidic residues" evidence="5">
    <location>
        <begin position="51"/>
        <end position="64"/>
    </location>
</feature>
<feature type="region of interest" description="Disordered" evidence="5">
    <location>
        <begin position="51"/>
        <end position="70"/>
    </location>
</feature>
<proteinExistence type="inferred from homology"/>